<dbReference type="RefSeq" id="WP_165332682.1">
    <property type="nucleotide sequence ID" value="NZ_JAAKZW010000058.1"/>
</dbReference>
<keyword evidence="2" id="KW-1185">Reference proteome</keyword>
<protein>
    <submittedName>
        <fullName evidence="1">Uncharacterized protein</fullName>
    </submittedName>
</protein>
<dbReference type="AlphaFoldDB" id="A0A6G4XJ08"/>
<dbReference type="EMBL" id="JAAKZW010000058">
    <property type="protein sequence ID" value="NGO77213.1"/>
    <property type="molecule type" value="Genomic_DNA"/>
</dbReference>
<sequence length="46" mass="5394">MSLAWYAVQPVYQDCVYISFEPMSYEEAIDAGLCPAPEMRWETWTD</sequence>
<reference evidence="1 2" key="1">
    <citation type="submission" date="2020-02" db="EMBL/GenBank/DDBJ databases">
        <title>Whole-genome analyses of novel actinobacteria.</title>
        <authorList>
            <person name="Sahin N."/>
            <person name="Tokatli A."/>
        </authorList>
    </citation>
    <scope>NUCLEOTIDE SEQUENCE [LARGE SCALE GENOMIC DNA]</scope>
    <source>
        <strain evidence="1 2">YC504</strain>
    </source>
</reference>
<proteinExistence type="predicted"/>
<gene>
    <name evidence="1" type="ORF">G6045_16320</name>
</gene>
<comment type="caution">
    <text evidence="1">The sequence shown here is derived from an EMBL/GenBank/DDBJ whole genome shotgun (WGS) entry which is preliminary data.</text>
</comment>
<name>A0A6G4XJ08_9ACTN</name>
<evidence type="ECO:0000313" key="2">
    <source>
        <dbReference type="Proteomes" id="UP000481109"/>
    </source>
</evidence>
<evidence type="ECO:0000313" key="1">
    <source>
        <dbReference type="EMBL" id="NGO77213.1"/>
    </source>
</evidence>
<dbReference type="Proteomes" id="UP000481109">
    <property type="component" value="Unassembled WGS sequence"/>
</dbReference>
<organism evidence="1 2">
    <name type="scientific">Streptomyces mesophilus</name>
    <dbReference type="NCBI Taxonomy" id="1775132"/>
    <lineage>
        <taxon>Bacteria</taxon>
        <taxon>Bacillati</taxon>
        <taxon>Actinomycetota</taxon>
        <taxon>Actinomycetes</taxon>
        <taxon>Kitasatosporales</taxon>
        <taxon>Streptomycetaceae</taxon>
        <taxon>Streptomyces</taxon>
    </lineage>
</organism>
<accession>A0A6G4XJ08</accession>